<dbReference type="PANTHER" id="PTHR46494:SF1">
    <property type="entry name" value="CORA FAMILY METAL ION TRANSPORTER (EUROFUNG)"/>
    <property type="match status" value="1"/>
</dbReference>
<evidence type="ECO:0000256" key="4">
    <source>
        <dbReference type="ARBA" id="ARBA00022475"/>
    </source>
</evidence>
<evidence type="ECO:0000256" key="11">
    <source>
        <dbReference type="ARBA" id="ARBA00045497"/>
    </source>
</evidence>
<comment type="caution">
    <text evidence="13">The sequence shown here is derived from an EMBL/GenBank/DDBJ whole genome shotgun (WGS) entry which is preliminary data.</text>
</comment>
<keyword evidence="5 12" id="KW-0812">Transmembrane</keyword>
<evidence type="ECO:0000256" key="10">
    <source>
        <dbReference type="ARBA" id="ARBA00034269"/>
    </source>
</evidence>
<comment type="catalytic activity">
    <reaction evidence="10">
        <text>Mg(2+)(in) = Mg(2+)(out)</text>
        <dbReference type="Rhea" id="RHEA:29827"/>
        <dbReference type="ChEBI" id="CHEBI:18420"/>
    </reaction>
</comment>
<evidence type="ECO:0000256" key="7">
    <source>
        <dbReference type="ARBA" id="ARBA00022989"/>
    </source>
</evidence>
<comment type="similarity">
    <text evidence="2 12">Belongs to the CorA metal ion transporter (MIT) (TC 1.A.35) family.</text>
</comment>
<proteinExistence type="inferred from homology"/>
<comment type="subcellular location">
    <subcellularLocation>
        <location evidence="1">Cell membrane</location>
        <topology evidence="1">Multi-pass membrane protein</topology>
    </subcellularLocation>
    <subcellularLocation>
        <location evidence="12">Membrane</location>
        <topology evidence="12">Multi-pass membrane protein</topology>
    </subcellularLocation>
</comment>
<reference evidence="13" key="1">
    <citation type="journal article" date="2014" name="Int. J. Syst. Evol. Microbiol.">
        <title>Complete genome sequence of Corynebacterium casei LMG S-19264T (=DSM 44701T), isolated from a smear-ripened cheese.</title>
        <authorList>
            <consortium name="US DOE Joint Genome Institute (JGI-PGF)"/>
            <person name="Walter F."/>
            <person name="Albersmeier A."/>
            <person name="Kalinowski J."/>
            <person name="Ruckert C."/>
        </authorList>
    </citation>
    <scope>NUCLEOTIDE SEQUENCE</scope>
    <source>
        <strain evidence="13">JCM 18487</strain>
    </source>
</reference>
<reference evidence="13" key="2">
    <citation type="submission" date="2020-09" db="EMBL/GenBank/DDBJ databases">
        <authorList>
            <person name="Sun Q."/>
            <person name="Ohkuma M."/>
        </authorList>
    </citation>
    <scope>NUCLEOTIDE SEQUENCE</scope>
    <source>
        <strain evidence="13">JCM 18487</strain>
    </source>
</reference>
<evidence type="ECO:0000256" key="5">
    <source>
        <dbReference type="ARBA" id="ARBA00022692"/>
    </source>
</evidence>
<protein>
    <recommendedName>
        <fullName evidence="12">Magnesium transport protein CorA</fullName>
    </recommendedName>
</protein>
<feature type="transmembrane region" description="Helical" evidence="12">
    <location>
        <begin position="255"/>
        <end position="275"/>
    </location>
</feature>
<sequence length="313" mass="36002">MLVRTERAVQEVELRPPQPGEVVWLHLVHPGAEELTHTLSHMFRCHPLAIEDALHFGQRPKVDHYAATDTNAEHAFISFYALRSGPVSQEFCAFIGDGFIVTVVRDEIPAIAGVYHDARNNPEVMDSPGRVLYHILDACVDQYFAVVEELENVVDNLQMTVIHHPGAQVTPDIFRLKRQLQRIRYLVADAIHVIELVSHEAFPYTAPQQVVYFADVRDHALRMVNEFDALRDHLNGLLDLQMAQRTHRMNDVMKTLTVLSTIFLPWNFIVGLYGMNFQNIPELHWRYGYAYVWGLMLATGAAFVYVFKRKGWW</sequence>
<evidence type="ECO:0000313" key="14">
    <source>
        <dbReference type="Proteomes" id="UP000637695"/>
    </source>
</evidence>
<dbReference type="RefSeq" id="WP_188880587.1">
    <property type="nucleotide sequence ID" value="NZ_BMOY01000002.1"/>
</dbReference>
<keyword evidence="3 12" id="KW-0813">Transport</keyword>
<comment type="function">
    <text evidence="11">Mediates influx of magnesium ions. Alternates between open and closed states. Activated by low cytoplasmic Mg(2+) levels. Inactive when cytoplasmic Mg(2+) levels are high.</text>
</comment>
<keyword evidence="9 12" id="KW-0472">Membrane</keyword>
<dbReference type="AlphaFoldDB" id="A0A917K236"/>
<evidence type="ECO:0000256" key="3">
    <source>
        <dbReference type="ARBA" id="ARBA00022448"/>
    </source>
</evidence>
<dbReference type="FunFam" id="1.20.58.340:FF:000004">
    <property type="entry name" value="Magnesium transport protein CorA"/>
    <property type="match status" value="1"/>
</dbReference>
<dbReference type="SUPFAM" id="SSF143865">
    <property type="entry name" value="CorA soluble domain-like"/>
    <property type="match status" value="1"/>
</dbReference>
<dbReference type="CDD" id="cd12822">
    <property type="entry name" value="TmCorA-like"/>
    <property type="match status" value="1"/>
</dbReference>
<organism evidence="13 14">
    <name type="scientific">Alicyclobacillus cellulosilyticus</name>
    <dbReference type="NCBI Taxonomy" id="1003997"/>
    <lineage>
        <taxon>Bacteria</taxon>
        <taxon>Bacillati</taxon>
        <taxon>Bacillota</taxon>
        <taxon>Bacilli</taxon>
        <taxon>Bacillales</taxon>
        <taxon>Alicyclobacillaceae</taxon>
        <taxon>Alicyclobacillus</taxon>
    </lineage>
</organism>
<dbReference type="Gene3D" id="1.20.58.340">
    <property type="entry name" value="Magnesium transport protein CorA, transmembrane region"/>
    <property type="match status" value="2"/>
</dbReference>
<dbReference type="SUPFAM" id="SSF144083">
    <property type="entry name" value="Magnesium transport protein CorA, transmembrane region"/>
    <property type="match status" value="1"/>
</dbReference>
<keyword evidence="6 12" id="KW-0460">Magnesium</keyword>
<dbReference type="InterPro" id="IPR045863">
    <property type="entry name" value="CorA_TM1_TM2"/>
</dbReference>
<dbReference type="GO" id="GO:0000287">
    <property type="term" value="F:magnesium ion binding"/>
    <property type="evidence" value="ECO:0007669"/>
    <property type="project" value="TreeGrafter"/>
</dbReference>
<evidence type="ECO:0000256" key="12">
    <source>
        <dbReference type="RuleBase" id="RU362010"/>
    </source>
</evidence>
<evidence type="ECO:0000256" key="2">
    <source>
        <dbReference type="ARBA" id="ARBA00009765"/>
    </source>
</evidence>
<keyword evidence="7 12" id="KW-1133">Transmembrane helix</keyword>
<keyword evidence="4 12" id="KW-1003">Cell membrane</keyword>
<evidence type="ECO:0000256" key="6">
    <source>
        <dbReference type="ARBA" id="ARBA00022842"/>
    </source>
</evidence>
<evidence type="ECO:0000313" key="13">
    <source>
        <dbReference type="EMBL" id="GGI95679.1"/>
    </source>
</evidence>
<dbReference type="PANTHER" id="PTHR46494">
    <property type="entry name" value="CORA FAMILY METAL ION TRANSPORTER (EUROFUNG)"/>
    <property type="match status" value="1"/>
</dbReference>
<dbReference type="NCBIfam" id="TIGR00383">
    <property type="entry name" value="corA"/>
    <property type="match status" value="1"/>
</dbReference>
<dbReference type="Pfam" id="PF01544">
    <property type="entry name" value="CorA"/>
    <property type="match status" value="1"/>
</dbReference>
<evidence type="ECO:0000256" key="8">
    <source>
        <dbReference type="ARBA" id="ARBA00023065"/>
    </source>
</evidence>
<keyword evidence="8 12" id="KW-0406">Ion transport</keyword>
<dbReference type="GO" id="GO:0050897">
    <property type="term" value="F:cobalt ion binding"/>
    <property type="evidence" value="ECO:0007669"/>
    <property type="project" value="TreeGrafter"/>
</dbReference>
<dbReference type="GO" id="GO:0015095">
    <property type="term" value="F:magnesium ion transmembrane transporter activity"/>
    <property type="evidence" value="ECO:0007669"/>
    <property type="project" value="UniProtKB-UniRule"/>
</dbReference>
<gene>
    <name evidence="12 13" type="primary">corA</name>
    <name evidence="13" type="ORF">GCM10010885_01690</name>
</gene>
<dbReference type="EMBL" id="BMOY01000002">
    <property type="protein sequence ID" value="GGI95679.1"/>
    <property type="molecule type" value="Genomic_DNA"/>
</dbReference>
<name>A0A917K236_9BACL</name>
<keyword evidence="14" id="KW-1185">Reference proteome</keyword>
<dbReference type="InterPro" id="IPR004488">
    <property type="entry name" value="Mg/Co-transport_prot_CorA"/>
</dbReference>
<feature type="transmembrane region" description="Helical" evidence="12">
    <location>
        <begin position="287"/>
        <end position="307"/>
    </location>
</feature>
<accession>A0A917K236</accession>
<evidence type="ECO:0000256" key="9">
    <source>
        <dbReference type="ARBA" id="ARBA00023136"/>
    </source>
</evidence>
<dbReference type="InterPro" id="IPR002523">
    <property type="entry name" value="MgTranspt_CorA/ZnTranspt_ZntB"/>
</dbReference>
<dbReference type="InterPro" id="IPR045861">
    <property type="entry name" value="CorA_cytoplasmic_dom"/>
</dbReference>
<dbReference type="GO" id="GO:0005886">
    <property type="term" value="C:plasma membrane"/>
    <property type="evidence" value="ECO:0007669"/>
    <property type="project" value="UniProtKB-SubCell"/>
</dbReference>
<dbReference type="Proteomes" id="UP000637695">
    <property type="component" value="Unassembled WGS sequence"/>
</dbReference>
<evidence type="ECO:0000256" key="1">
    <source>
        <dbReference type="ARBA" id="ARBA00004651"/>
    </source>
</evidence>
<dbReference type="GO" id="GO:0015087">
    <property type="term" value="F:cobalt ion transmembrane transporter activity"/>
    <property type="evidence" value="ECO:0007669"/>
    <property type="project" value="UniProtKB-UniRule"/>
</dbReference>
<dbReference type="Gene3D" id="3.30.460.20">
    <property type="entry name" value="CorA soluble domain-like"/>
    <property type="match status" value="1"/>
</dbReference>